<dbReference type="InterPro" id="IPR032466">
    <property type="entry name" value="Metal_Hydrolase"/>
</dbReference>
<dbReference type="Pfam" id="PF01244">
    <property type="entry name" value="Peptidase_M19"/>
    <property type="match status" value="1"/>
</dbReference>
<gene>
    <name evidence="1" type="ORF">E6H00_07795</name>
</gene>
<dbReference type="PANTHER" id="PTHR10443">
    <property type="entry name" value="MICROSOMAL DIPEPTIDASE"/>
    <property type="match status" value="1"/>
</dbReference>
<organism evidence="1 2">
    <name type="scientific">Candidatus Segetimicrobium genomatis</name>
    <dbReference type="NCBI Taxonomy" id="2569760"/>
    <lineage>
        <taxon>Bacteria</taxon>
        <taxon>Bacillati</taxon>
        <taxon>Candidatus Sysuimicrobiota</taxon>
        <taxon>Candidatus Sysuimicrobiia</taxon>
        <taxon>Candidatus Sysuimicrobiales</taxon>
        <taxon>Candidatus Segetimicrobiaceae</taxon>
        <taxon>Candidatus Segetimicrobium</taxon>
    </lineage>
</organism>
<accession>A0A537K3J6</accession>
<dbReference type="EMBL" id="VBAK01000115">
    <property type="protein sequence ID" value="TMI90086.1"/>
    <property type="molecule type" value="Genomic_DNA"/>
</dbReference>
<dbReference type="Proteomes" id="UP000318509">
    <property type="component" value="Unassembled WGS sequence"/>
</dbReference>
<name>A0A537K3J6_9BACT</name>
<dbReference type="AlphaFoldDB" id="A0A537K3J6"/>
<evidence type="ECO:0000313" key="2">
    <source>
        <dbReference type="Proteomes" id="UP000318509"/>
    </source>
</evidence>
<protein>
    <submittedName>
        <fullName evidence="1">Membrane dipeptidase</fullName>
    </submittedName>
</protein>
<evidence type="ECO:0000313" key="1">
    <source>
        <dbReference type="EMBL" id="TMI90086.1"/>
    </source>
</evidence>
<dbReference type="PANTHER" id="PTHR10443:SF12">
    <property type="entry name" value="DIPEPTIDASE"/>
    <property type="match status" value="1"/>
</dbReference>
<proteinExistence type="predicted"/>
<reference evidence="1 2" key="1">
    <citation type="journal article" date="2019" name="Nat. Microbiol.">
        <title>Mediterranean grassland soil C-N compound turnover is dependent on rainfall and depth, and is mediated by genomically divergent microorganisms.</title>
        <authorList>
            <person name="Diamond S."/>
            <person name="Andeer P.F."/>
            <person name="Li Z."/>
            <person name="Crits-Christoph A."/>
            <person name="Burstein D."/>
            <person name="Anantharaman K."/>
            <person name="Lane K.R."/>
            <person name="Thomas B.C."/>
            <person name="Pan C."/>
            <person name="Northen T.R."/>
            <person name="Banfield J.F."/>
        </authorList>
    </citation>
    <scope>NUCLEOTIDE SEQUENCE [LARGE SCALE GENOMIC DNA]</scope>
    <source>
        <strain evidence="1">NP_3</strain>
    </source>
</reference>
<dbReference type="SUPFAM" id="SSF51556">
    <property type="entry name" value="Metallo-dependent hydrolases"/>
    <property type="match status" value="1"/>
</dbReference>
<dbReference type="PROSITE" id="PS51365">
    <property type="entry name" value="RENAL_DIPEPTIDASE_2"/>
    <property type="match status" value="1"/>
</dbReference>
<comment type="caution">
    <text evidence="1">The sequence shown here is derived from an EMBL/GenBank/DDBJ whole genome shotgun (WGS) entry which is preliminary data.</text>
</comment>
<dbReference type="GO" id="GO:0006508">
    <property type="term" value="P:proteolysis"/>
    <property type="evidence" value="ECO:0007669"/>
    <property type="project" value="InterPro"/>
</dbReference>
<dbReference type="GO" id="GO:0070573">
    <property type="term" value="F:metallodipeptidase activity"/>
    <property type="evidence" value="ECO:0007669"/>
    <property type="project" value="InterPro"/>
</dbReference>
<dbReference type="Gene3D" id="3.20.20.140">
    <property type="entry name" value="Metal-dependent hydrolases"/>
    <property type="match status" value="1"/>
</dbReference>
<sequence length="360" mass="39302">MARTGSPDPPIFDGHNDTVLSLVKTGRSFFDRSTEGHIDLPRAREGGLGGGFFAVYIYDPVNAEHARPGRADPDAGMKIYGDERTWPEPMPLDYAQSAALDLLGRLLETAQASGGRIGIVHTAAELQRCLDAGIFAMLLHFEGAEPLDPDGHALEVFYASGLRSVGLTHSRRNRFARGVPFKFPSSPDTGEGLTDAGKALVRQLNRRRIMIDLSHINERGFWDVAGITDAPLVATHSNAHALSPSPRNLTDRQLDAIRESRGIAGLNFHVGFLREDGGRESNTPIARMVDHIEYMAKRMGIDHVALGSDFDGATMPAELKDAAGLPRLMQALRDRGFGGEDLRKLAHGNWVRVLRETWGA</sequence>
<dbReference type="CDD" id="cd01301">
    <property type="entry name" value="rDP_like"/>
    <property type="match status" value="1"/>
</dbReference>
<dbReference type="InterPro" id="IPR008257">
    <property type="entry name" value="Pept_M19"/>
</dbReference>